<reference evidence="3" key="1">
    <citation type="submission" date="2019-07" db="EMBL/GenBank/DDBJ databases">
        <title>De Novo Assembly of kiwifruit Actinidia rufa.</title>
        <authorList>
            <person name="Sugita-Konishi S."/>
            <person name="Sato K."/>
            <person name="Mori E."/>
            <person name="Abe Y."/>
            <person name="Kisaki G."/>
            <person name="Hamano K."/>
            <person name="Suezawa K."/>
            <person name="Otani M."/>
            <person name="Fukuda T."/>
            <person name="Manabe T."/>
            <person name="Gomi K."/>
            <person name="Tabuchi M."/>
            <person name="Akimitsu K."/>
            <person name="Kataoka I."/>
        </authorList>
    </citation>
    <scope>NUCLEOTIDE SEQUENCE [LARGE SCALE GENOMIC DNA]</scope>
    <source>
        <strain evidence="3">cv. Fuchu</strain>
    </source>
</reference>
<evidence type="ECO:0000313" key="2">
    <source>
        <dbReference type="EMBL" id="GFS29033.1"/>
    </source>
</evidence>
<dbReference type="PANTHER" id="PTHR48049">
    <property type="entry name" value="GLYCOSYLTRANSFERASE"/>
    <property type="match status" value="1"/>
</dbReference>
<proteinExistence type="predicted"/>
<comment type="caution">
    <text evidence="2">The sequence shown here is derived from an EMBL/GenBank/DDBJ whole genome shotgun (WGS) entry which is preliminary data.</text>
</comment>
<feature type="transmembrane region" description="Helical" evidence="1">
    <location>
        <begin position="12"/>
        <end position="34"/>
    </location>
</feature>
<dbReference type="SUPFAM" id="SSF53756">
    <property type="entry name" value="UDP-Glycosyltransferase/glycogen phosphorylase"/>
    <property type="match status" value="1"/>
</dbReference>
<accession>A0A7J0D898</accession>
<dbReference type="Proteomes" id="UP000585474">
    <property type="component" value="Unassembled WGS sequence"/>
</dbReference>
<sequence length="151" mass="17072">MERENSNNNIHVVLLPFLAFGHLIPFQQLAIALAKSGIRVSYVSTPRNIERLSKPPRNLSHLINFVSLPFPIVESHPLPDGAEATVDIAVNEFKFFIKAFDLWKQPFQRFVSEQKPNWLVMDFMAHWGADVAQNCGVPVMAFLVFSIGVLI</sequence>
<keyword evidence="1" id="KW-0812">Transmembrane</keyword>
<dbReference type="InterPro" id="IPR050481">
    <property type="entry name" value="UDP-glycosyltransf_plant"/>
</dbReference>
<dbReference type="PANTHER" id="PTHR48049:SF57">
    <property type="entry name" value="UDP-GLYCOSYLTRANSFERASE 91C1-LIKE"/>
    <property type="match status" value="1"/>
</dbReference>
<feature type="transmembrane region" description="Helical" evidence="1">
    <location>
        <begin position="131"/>
        <end position="150"/>
    </location>
</feature>
<dbReference type="AlphaFoldDB" id="A0A7J0D898"/>
<dbReference type="OrthoDB" id="5835829at2759"/>
<keyword evidence="1" id="KW-0472">Membrane</keyword>
<evidence type="ECO:0000256" key="1">
    <source>
        <dbReference type="SAM" id="Phobius"/>
    </source>
</evidence>
<dbReference type="GO" id="GO:0035251">
    <property type="term" value="F:UDP-glucosyltransferase activity"/>
    <property type="evidence" value="ECO:0007669"/>
    <property type="project" value="InterPro"/>
</dbReference>
<keyword evidence="3" id="KW-1185">Reference proteome</keyword>
<evidence type="ECO:0000313" key="3">
    <source>
        <dbReference type="Proteomes" id="UP000585474"/>
    </source>
</evidence>
<dbReference type="Gene3D" id="3.40.50.2000">
    <property type="entry name" value="Glycogen Phosphorylase B"/>
    <property type="match status" value="1"/>
</dbReference>
<dbReference type="EMBL" id="BJWL01000067">
    <property type="protein sequence ID" value="GFS29033.1"/>
    <property type="molecule type" value="Genomic_DNA"/>
</dbReference>
<evidence type="ECO:0008006" key="4">
    <source>
        <dbReference type="Google" id="ProtNLM"/>
    </source>
</evidence>
<gene>
    <name evidence="2" type="ORF">Acr_00g0005070</name>
</gene>
<organism evidence="2 3">
    <name type="scientific">Actinidia rufa</name>
    <dbReference type="NCBI Taxonomy" id="165716"/>
    <lineage>
        <taxon>Eukaryota</taxon>
        <taxon>Viridiplantae</taxon>
        <taxon>Streptophyta</taxon>
        <taxon>Embryophyta</taxon>
        <taxon>Tracheophyta</taxon>
        <taxon>Spermatophyta</taxon>
        <taxon>Magnoliopsida</taxon>
        <taxon>eudicotyledons</taxon>
        <taxon>Gunneridae</taxon>
        <taxon>Pentapetalae</taxon>
        <taxon>asterids</taxon>
        <taxon>Ericales</taxon>
        <taxon>Actinidiaceae</taxon>
        <taxon>Actinidia</taxon>
    </lineage>
</organism>
<protein>
    <recommendedName>
        <fullName evidence="4">UDP-Glycosyltransferase superfamily protein</fullName>
    </recommendedName>
</protein>
<keyword evidence="1" id="KW-1133">Transmembrane helix</keyword>
<name>A0A7J0D898_9ERIC</name>